<feature type="transmembrane region" description="Helical" evidence="1">
    <location>
        <begin position="62"/>
        <end position="82"/>
    </location>
</feature>
<keyword evidence="1" id="KW-0812">Transmembrane</keyword>
<gene>
    <name evidence="2" type="ORF">BCV71DRAFT_277612</name>
</gene>
<proteinExistence type="predicted"/>
<keyword evidence="1" id="KW-0472">Membrane</keyword>
<sequence>MCDRLRERSLVDKVFVSFCSNANYLISKRDLNVDEKIDEKLYADGNTQGKNTNVNSFSISRYQLYVSLISFSFLFLEMLQYININKKKSVL</sequence>
<name>A0A1X0RP29_RHIZD</name>
<dbReference type="Proteomes" id="UP000242381">
    <property type="component" value="Unassembled WGS sequence"/>
</dbReference>
<accession>A0A1X0RP29</accession>
<dbReference type="AlphaFoldDB" id="A0A1X0RP29"/>
<keyword evidence="1" id="KW-1133">Transmembrane helix</keyword>
<evidence type="ECO:0000313" key="3">
    <source>
        <dbReference type="Proteomes" id="UP000242381"/>
    </source>
</evidence>
<dbReference type="EMBL" id="KV921520">
    <property type="protein sequence ID" value="ORE13648.1"/>
    <property type="molecule type" value="Genomic_DNA"/>
</dbReference>
<organism evidence="2 3">
    <name type="scientific">Rhizopus microsporus</name>
    <dbReference type="NCBI Taxonomy" id="58291"/>
    <lineage>
        <taxon>Eukaryota</taxon>
        <taxon>Fungi</taxon>
        <taxon>Fungi incertae sedis</taxon>
        <taxon>Mucoromycota</taxon>
        <taxon>Mucoromycotina</taxon>
        <taxon>Mucoromycetes</taxon>
        <taxon>Mucorales</taxon>
        <taxon>Mucorineae</taxon>
        <taxon>Rhizopodaceae</taxon>
        <taxon>Rhizopus</taxon>
    </lineage>
</organism>
<protein>
    <submittedName>
        <fullName evidence="2">Uncharacterized protein</fullName>
    </submittedName>
</protein>
<evidence type="ECO:0000313" key="2">
    <source>
        <dbReference type="EMBL" id="ORE13648.1"/>
    </source>
</evidence>
<reference evidence="2 3" key="1">
    <citation type="journal article" date="2016" name="Proc. Natl. Acad. Sci. U.S.A.">
        <title>Lipid metabolic changes in an early divergent fungus govern the establishment of a mutualistic symbiosis with endobacteria.</title>
        <authorList>
            <person name="Lastovetsky O.A."/>
            <person name="Gaspar M.L."/>
            <person name="Mondo S.J."/>
            <person name="LaButti K.M."/>
            <person name="Sandor L."/>
            <person name="Grigoriev I.V."/>
            <person name="Henry S.A."/>
            <person name="Pawlowska T.E."/>
        </authorList>
    </citation>
    <scope>NUCLEOTIDE SEQUENCE [LARGE SCALE GENOMIC DNA]</scope>
    <source>
        <strain evidence="2 3">ATCC 11559</strain>
    </source>
</reference>
<evidence type="ECO:0000256" key="1">
    <source>
        <dbReference type="SAM" id="Phobius"/>
    </source>
</evidence>